<evidence type="ECO:0000256" key="1">
    <source>
        <dbReference type="SAM" id="Phobius"/>
    </source>
</evidence>
<organism evidence="2 4">
    <name type="scientific">Turnera subulata</name>
    <dbReference type="NCBI Taxonomy" id="218843"/>
    <lineage>
        <taxon>Eukaryota</taxon>
        <taxon>Viridiplantae</taxon>
        <taxon>Streptophyta</taxon>
        <taxon>Embryophyta</taxon>
        <taxon>Tracheophyta</taxon>
        <taxon>Spermatophyta</taxon>
        <taxon>Magnoliopsida</taxon>
        <taxon>eudicotyledons</taxon>
        <taxon>Gunneridae</taxon>
        <taxon>Pentapetalae</taxon>
        <taxon>rosids</taxon>
        <taxon>fabids</taxon>
        <taxon>Malpighiales</taxon>
        <taxon>Passifloraceae</taxon>
        <taxon>Turnera</taxon>
    </lineage>
</organism>
<reference evidence="2" key="1">
    <citation type="submission" date="2022-02" db="EMBL/GenBank/DDBJ databases">
        <authorList>
            <person name="Henning P.M."/>
            <person name="McCubbin A.G."/>
            <person name="Shore J.S."/>
        </authorList>
    </citation>
    <scope>NUCLEOTIDE SEQUENCE</scope>
    <source>
        <strain evidence="2">F60SS</strain>
        <tissue evidence="2">Leaves</tissue>
    </source>
</reference>
<sequence length="67" mass="7745">LALLVFVWPFSTFLLLLLECHLFIFYILLCSLGADIFWQAFLNVASLPCGLQRPEKGERSCKRLALW</sequence>
<proteinExistence type="predicted"/>
<keyword evidence="4" id="KW-1185">Reference proteome</keyword>
<name>A0A9Q0F030_9ROSI</name>
<accession>A0A9Q0F030</accession>
<evidence type="ECO:0000313" key="4">
    <source>
        <dbReference type="Proteomes" id="UP001141552"/>
    </source>
</evidence>
<feature type="non-terminal residue" evidence="2">
    <location>
        <position position="1"/>
    </location>
</feature>
<dbReference type="Proteomes" id="UP001141552">
    <property type="component" value="Unassembled WGS sequence"/>
</dbReference>
<dbReference type="EMBL" id="JAKUCV010007624">
    <property type="protein sequence ID" value="KAJ4822640.1"/>
    <property type="molecule type" value="Genomic_DNA"/>
</dbReference>
<protein>
    <submittedName>
        <fullName evidence="2">Uncharacterized protein</fullName>
    </submittedName>
</protein>
<keyword evidence="1" id="KW-1133">Transmembrane helix</keyword>
<evidence type="ECO:0000313" key="2">
    <source>
        <dbReference type="EMBL" id="KAJ4822640.1"/>
    </source>
</evidence>
<gene>
    <name evidence="2" type="ORF">Tsubulata_043293</name>
    <name evidence="3" type="ORF">Tsubulata_045939</name>
</gene>
<dbReference type="EMBL" id="JAKUCV010006916">
    <property type="protein sequence ID" value="KAJ4825402.1"/>
    <property type="molecule type" value="Genomic_DNA"/>
</dbReference>
<feature type="transmembrane region" description="Helical" evidence="1">
    <location>
        <begin position="6"/>
        <end position="29"/>
    </location>
</feature>
<keyword evidence="1" id="KW-0812">Transmembrane</keyword>
<keyword evidence="1" id="KW-0472">Membrane</keyword>
<reference evidence="2" key="2">
    <citation type="journal article" date="2023" name="Plants (Basel)">
        <title>Annotation of the Turnera subulata (Passifloraceae) Draft Genome Reveals the S-Locus Evolved after the Divergence of Turneroideae from Passifloroideae in a Stepwise Manner.</title>
        <authorList>
            <person name="Henning P.M."/>
            <person name="Roalson E.H."/>
            <person name="Mir W."/>
            <person name="McCubbin A.G."/>
            <person name="Shore J.S."/>
        </authorList>
    </citation>
    <scope>NUCLEOTIDE SEQUENCE</scope>
    <source>
        <strain evidence="2">F60SS</strain>
    </source>
</reference>
<dbReference type="AlphaFoldDB" id="A0A9Q0F030"/>
<evidence type="ECO:0000313" key="3">
    <source>
        <dbReference type="EMBL" id="KAJ4825402.1"/>
    </source>
</evidence>
<comment type="caution">
    <text evidence="2">The sequence shown here is derived from an EMBL/GenBank/DDBJ whole genome shotgun (WGS) entry which is preliminary data.</text>
</comment>